<name>A0A183S7G1_SCHSO</name>
<dbReference type="Pfam" id="PF08385">
    <property type="entry name" value="DHC_N1"/>
    <property type="match status" value="1"/>
</dbReference>
<dbReference type="GO" id="GO:0045505">
    <property type="term" value="F:dynein intermediate chain binding"/>
    <property type="evidence" value="ECO:0007669"/>
    <property type="project" value="InterPro"/>
</dbReference>
<protein>
    <submittedName>
        <fullName evidence="4">DHC_N1 domain-containing protein</fullName>
    </submittedName>
</protein>
<accession>A0A183S7G1</accession>
<evidence type="ECO:0000313" key="2">
    <source>
        <dbReference type="EMBL" id="VDL85161.1"/>
    </source>
</evidence>
<reference evidence="2 3" key="2">
    <citation type="submission" date="2018-11" db="EMBL/GenBank/DDBJ databases">
        <authorList>
            <consortium name="Pathogen Informatics"/>
        </authorList>
    </citation>
    <scope>NUCLEOTIDE SEQUENCE [LARGE SCALE GENOMIC DNA]</scope>
    <source>
        <strain evidence="2 3">NST_G2</strain>
    </source>
</reference>
<dbReference type="InterPro" id="IPR026983">
    <property type="entry name" value="DHC"/>
</dbReference>
<keyword evidence="3" id="KW-1185">Reference proteome</keyword>
<evidence type="ECO:0000313" key="4">
    <source>
        <dbReference type="WBParaSite" id="SSLN_0000016701-mRNA-1"/>
    </source>
</evidence>
<sequence length="554" mass="64220">MPGTCFINADKVEFQMSNIESDDKRIVFITNYVLSSLKAKDEKWTKLWNTETLKNTINEFLDKPEPRKIFFSLSPAGLLLVQPECFTNLKTKACLFFKRSAKAISKDTNLKDQVFFCDVSPNALQAFVIFLENVYKLLLEEHSKTSVDTEALPVTEIEYWKVRASDLDGICLQISSENVQKMIQLLETHNSCYLTPFKDMYKAVVYALMEANNMTMFLKPLKPVLEDMESTEFEQLSVQFGKLYHLICLSWVNSEYFRIPGRLVTFLRKVANLIIIQLRNYLDPTEVLKGELEEVFGHITLGIKMLRSFKKQFEFYRKKLPEYFSKLENPQEPVHWEFSETLVFGKVDKYLERLDSIQRLLEDAMEFEKLDRVVIGGLLGEGLSAKVQEIFEEFGVIFKVFSQRNYDCLDPESKEFLSDYHSILGRMDEYDQRLGGIFCRALSECPTPWHAYKLLTIMSSLGNRKRIKEQLEPCYTKILQDLDSEVSAVRGIVTTHEELAEQLAKVPKLHTAIASSSVEFIYLSVHNFFRPILAIQEDSRPTALVLTQIEILRR</sequence>
<dbReference type="AlphaFoldDB" id="A0A183S7G1"/>
<dbReference type="OrthoDB" id="10251809at2759"/>
<feature type="domain" description="Dynein heavy chain tail" evidence="1">
    <location>
        <begin position="143"/>
        <end position="501"/>
    </location>
</feature>
<dbReference type="GO" id="GO:0007018">
    <property type="term" value="P:microtubule-based movement"/>
    <property type="evidence" value="ECO:0007669"/>
    <property type="project" value="InterPro"/>
</dbReference>
<dbReference type="PANTHER" id="PTHR46532:SF11">
    <property type="entry name" value="DYNEIN AXONEMAL HEAVY CHAIN 12"/>
    <property type="match status" value="1"/>
</dbReference>
<dbReference type="STRING" id="70667.A0A183S7G1"/>
<gene>
    <name evidence="2" type="ORF">SSLN_LOCUS159</name>
</gene>
<dbReference type="WBParaSite" id="SSLN_0000016701-mRNA-1">
    <property type="protein sequence ID" value="SSLN_0000016701-mRNA-1"/>
    <property type="gene ID" value="SSLN_0000016701"/>
</dbReference>
<dbReference type="GO" id="GO:0005858">
    <property type="term" value="C:axonemal dynein complex"/>
    <property type="evidence" value="ECO:0007669"/>
    <property type="project" value="TreeGrafter"/>
</dbReference>
<dbReference type="GO" id="GO:0051959">
    <property type="term" value="F:dynein light intermediate chain binding"/>
    <property type="evidence" value="ECO:0007669"/>
    <property type="project" value="InterPro"/>
</dbReference>
<evidence type="ECO:0000313" key="3">
    <source>
        <dbReference type="Proteomes" id="UP000275846"/>
    </source>
</evidence>
<dbReference type="EMBL" id="UYSU01000086">
    <property type="protein sequence ID" value="VDL85161.1"/>
    <property type="molecule type" value="Genomic_DNA"/>
</dbReference>
<dbReference type="InterPro" id="IPR013594">
    <property type="entry name" value="Dynein_heavy_tail"/>
</dbReference>
<proteinExistence type="predicted"/>
<evidence type="ECO:0000259" key="1">
    <source>
        <dbReference type="Pfam" id="PF08385"/>
    </source>
</evidence>
<dbReference type="PANTHER" id="PTHR46532">
    <property type="entry name" value="MALE FERTILITY FACTOR KL5"/>
    <property type="match status" value="1"/>
</dbReference>
<organism evidence="4">
    <name type="scientific">Schistocephalus solidus</name>
    <name type="common">Tapeworm</name>
    <dbReference type="NCBI Taxonomy" id="70667"/>
    <lineage>
        <taxon>Eukaryota</taxon>
        <taxon>Metazoa</taxon>
        <taxon>Spiralia</taxon>
        <taxon>Lophotrochozoa</taxon>
        <taxon>Platyhelminthes</taxon>
        <taxon>Cestoda</taxon>
        <taxon>Eucestoda</taxon>
        <taxon>Diphyllobothriidea</taxon>
        <taxon>Diphyllobothriidae</taxon>
        <taxon>Schistocephalus</taxon>
    </lineage>
</organism>
<dbReference type="Proteomes" id="UP000275846">
    <property type="component" value="Unassembled WGS sequence"/>
</dbReference>
<reference evidence="4" key="1">
    <citation type="submission" date="2016-06" db="UniProtKB">
        <authorList>
            <consortium name="WormBaseParasite"/>
        </authorList>
    </citation>
    <scope>IDENTIFICATION</scope>
</reference>